<accession>A0A0C9W500</accession>
<name>A0A0C9W500_9AGAM</name>
<evidence type="ECO:0000313" key="3">
    <source>
        <dbReference type="Proteomes" id="UP000053820"/>
    </source>
</evidence>
<proteinExistence type="predicted"/>
<feature type="compositionally biased region" description="Polar residues" evidence="1">
    <location>
        <begin position="14"/>
        <end position="48"/>
    </location>
</feature>
<evidence type="ECO:0000256" key="1">
    <source>
        <dbReference type="SAM" id="MobiDB-lite"/>
    </source>
</evidence>
<dbReference type="Proteomes" id="UP000053820">
    <property type="component" value="Unassembled WGS sequence"/>
</dbReference>
<protein>
    <submittedName>
        <fullName evidence="2">Uncharacterized protein</fullName>
    </submittedName>
</protein>
<dbReference type="AlphaFoldDB" id="A0A0C9W500"/>
<evidence type="ECO:0000313" key="2">
    <source>
        <dbReference type="EMBL" id="KIJ61623.1"/>
    </source>
</evidence>
<keyword evidence="3" id="KW-1185">Reference proteome</keyword>
<feature type="region of interest" description="Disordered" evidence="1">
    <location>
        <begin position="1"/>
        <end position="113"/>
    </location>
</feature>
<dbReference type="HOGENOM" id="CLU_2133835_0_0_1"/>
<sequence>MSWFKFFSKRRNEGFTSRGQQNNSPATHRRNSSGAIQRPSQSEGQSQGFLPRLSSFFSGRAPSQGRESSRPQAPGGYHHHVQAPETGYSMPVPSPAPTRPNGQRYQTGHPYPR</sequence>
<organism evidence="2 3">
    <name type="scientific">Hydnomerulius pinastri MD-312</name>
    <dbReference type="NCBI Taxonomy" id="994086"/>
    <lineage>
        <taxon>Eukaryota</taxon>
        <taxon>Fungi</taxon>
        <taxon>Dikarya</taxon>
        <taxon>Basidiomycota</taxon>
        <taxon>Agaricomycotina</taxon>
        <taxon>Agaricomycetes</taxon>
        <taxon>Agaricomycetidae</taxon>
        <taxon>Boletales</taxon>
        <taxon>Boletales incertae sedis</taxon>
        <taxon>Leucogyrophana</taxon>
    </lineage>
</organism>
<gene>
    <name evidence="2" type="ORF">HYDPIDRAFT_115794</name>
</gene>
<dbReference type="EMBL" id="KN839861">
    <property type="protein sequence ID" value="KIJ61623.1"/>
    <property type="molecule type" value="Genomic_DNA"/>
</dbReference>
<reference evidence="2 3" key="1">
    <citation type="submission" date="2014-04" db="EMBL/GenBank/DDBJ databases">
        <title>Evolutionary Origins and Diversification of the Mycorrhizal Mutualists.</title>
        <authorList>
            <consortium name="DOE Joint Genome Institute"/>
            <consortium name="Mycorrhizal Genomics Consortium"/>
            <person name="Kohler A."/>
            <person name="Kuo A."/>
            <person name="Nagy L.G."/>
            <person name="Floudas D."/>
            <person name="Copeland A."/>
            <person name="Barry K.W."/>
            <person name="Cichocki N."/>
            <person name="Veneault-Fourrey C."/>
            <person name="LaButti K."/>
            <person name="Lindquist E.A."/>
            <person name="Lipzen A."/>
            <person name="Lundell T."/>
            <person name="Morin E."/>
            <person name="Murat C."/>
            <person name="Riley R."/>
            <person name="Ohm R."/>
            <person name="Sun H."/>
            <person name="Tunlid A."/>
            <person name="Henrissat B."/>
            <person name="Grigoriev I.V."/>
            <person name="Hibbett D.S."/>
            <person name="Martin F."/>
        </authorList>
    </citation>
    <scope>NUCLEOTIDE SEQUENCE [LARGE SCALE GENOMIC DNA]</scope>
    <source>
        <strain evidence="2 3">MD-312</strain>
    </source>
</reference>